<evidence type="ECO:0000313" key="5">
    <source>
        <dbReference type="Proteomes" id="UP001153328"/>
    </source>
</evidence>
<sequence>MESSPAESAVRGHRTAVPARPATTPPHHHPDPGAPLLSSDTASDAPPSPSPLTRFNQAPPAAAETALMACCGSHRWARRVAAHRPYPTVEALLAAADEAAYDLTPGDLAEALAGEATTALADRGGLTVHTALRAAHAHYEAKFGHAFLLALDECTAADPAAALDQTMASLRERLGHDEDEERVVTAEQLRRLCRTRLVRLAGGAAASGGHGGRGDLSVRAFEPTRSPDRAGSITPGLPRGTQAVSPRYDGRGRWTVPGRA</sequence>
<keyword evidence="5" id="KW-1185">Reference proteome</keyword>
<evidence type="ECO:0000259" key="3">
    <source>
        <dbReference type="Pfam" id="PF09349"/>
    </source>
</evidence>
<proteinExistence type="predicted"/>
<dbReference type="InterPro" id="IPR018020">
    <property type="entry name" value="OHCU_decarboxylase"/>
</dbReference>
<feature type="domain" description="Oxo-4-hydroxy-4-carboxy-5-ureidoimidazoline decarboxylase" evidence="3">
    <location>
        <begin position="56"/>
        <end position="197"/>
    </location>
</feature>
<name>A0A9W4E0C4_9ACTN</name>
<dbReference type="Pfam" id="PF09349">
    <property type="entry name" value="OHCU_decarbox"/>
    <property type="match status" value="1"/>
</dbReference>
<evidence type="ECO:0000256" key="2">
    <source>
        <dbReference type="SAM" id="MobiDB-lite"/>
    </source>
</evidence>
<dbReference type="EMBL" id="CAJVAX010000001">
    <property type="protein sequence ID" value="CAG7601165.1"/>
    <property type="molecule type" value="Genomic_DNA"/>
</dbReference>
<evidence type="ECO:0000313" key="4">
    <source>
        <dbReference type="EMBL" id="CAG7601165.1"/>
    </source>
</evidence>
<evidence type="ECO:0000256" key="1">
    <source>
        <dbReference type="ARBA" id="ARBA00022631"/>
    </source>
</evidence>
<dbReference type="GO" id="GO:0006144">
    <property type="term" value="P:purine nucleobase metabolic process"/>
    <property type="evidence" value="ECO:0007669"/>
    <property type="project" value="UniProtKB-KW"/>
</dbReference>
<organism evidence="4 5">
    <name type="scientific">Actinacidiphila bryophytorum</name>
    <dbReference type="NCBI Taxonomy" id="1436133"/>
    <lineage>
        <taxon>Bacteria</taxon>
        <taxon>Bacillati</taxon>
        <taxon>Actinomycetota</taxon>
        <taxon>Actinomycetes</taxon>
        <taxon>Kitasatosporales</taxon>
        <taxon>Streptomycetaceae</taxon>
        <taxon>Actinacidiphila</taxon>
    </lineage>
</organism>
<dbReference type="InterPro" id="IPR036778">
    <property type="entry name" value="OHCU_decarboxylase_sf"/>
</dbReference>
<dbReference type="NCBIfam" id="NF010372">
    <property type="entry name" value="PRK13798.1"/>
    <property type="match status" value="1"/>
</dbReference>
<dbReference type="AlphaFoldDB" id="A0A9W4E0C4"/>
<keyword evidence="1" id="KW-0659">Purine metabolism</keyword>
<dbReference type="SUPFAM" id="SSF158694">
    <property type="entry name" value="UraD-Like"/>
    <property type="match status" value="1"/>
</dbReference>
<dbReference type="Gene3D" id="1.10.3330.10">
    <property type="entry name" value="Oxo-4-hydroxy-4-carboxy-5-ureidoimidazoline decarboxylase"/>
    <property type="match status" value="2"/>
</dbReference>
<comment type="caution">
    <text evidence="4">The sequence shown here is derived from an EMBL/GenBank/DDBJ whole genome shotgun (WGS) entry which is preliminary data.</text>
</comment>
<dbReference type="Proteomes" id="UP001153328">
    <property type="component" value="Unassembled WGS sequence"/>
</dbReference>
<reference evidence="4" key="1">
    <citation type="submission" date="2021-06" db="EMBL/GenBank/DDBJ databases">
        <authorList>
            <person name="Arsene-Ploetze F."/>
        </authorList>
    </citation>
    <scope>NUCLEOTIDE SEQUENCE</scope>
    <source>
        <strain evidence="4">SBRY1</strain>
    </source>
</reference>
<feature type="compositionally biased region" description="Low complexity" evidence="2">
    <location>
        <begin position="34"/>
        <end position="45"/>
    </location>
</feature>
<gene>
    <name evidence="4" type="ORF">SBRY_10392</name>
</gene>
<protein>
    <submittedName>
        <fullName evidence="4">2-oxo-4-hydroxy-4-carboxy-5-ureidoimidazoline decarboxylase</fullName>
    </submittedName>
</protein>
<accession>A0A9W4E0C4</accession>
<feature type="region of interest" description="Disordered" evidence="2">
    <location>
        <begin position="225"/>
        <end position="260"/>
    </location>
</feature>
<feature type="region of interest" description="Disordered" evidence="2">
    <location>
        <begin position="1"/>
        <end position="56"/>
    </location>
</feature>